<dbReference type="Gene3D" id="2.60.120.560">
    <property type="entry name" value="Exo-inulinase, domain 1"/>
    <property type="match status" value="1"/>
</dbReference>
<gene>
    <name evidence="2" type="ORF">GF339_08480</name>
</gene>
<dbReference type="InterPro" id="IPR013320">
    <property type="entry name" value="ConA-like_dom_sf"/>
</dbReference>
<dbReference type="Proteomes" id="UP000649604">
    <property type="component" value="Unassembled WGS sequence"/>
</dbReference>
<protein>
    <recommendedName>
        <fullName evidence="4">FlgO domain-containing protein</fullName>
    </recommendedName>
</protein>
<accession>A0A9D5JVC7</accession>
<feature type="signal peptide" evidence="1">
    <location>
        <begin position="1"/>
        <end position="25"/>
    </location>
</feature>
<comment type="caution">
    <text evidence="2">The sequence shown here is derived from an EMBL/GenBank/DDBJ whole genome shotgun (WGS) entry which is preliminary data.</text>
</comment>
<reference evidence="2" key="1">
    <citation type="submission" date="2019-11" db="EMBL/GenBank/DDBJ databases">
        <title>Microbial mats filling the niche in hypersaline microbial mats.</title>
        <authorList>
            <person name="Wong H.L."/>
            <person name="Macleod F.I."/>
            <person name="White R.A. III"/>
            <person name="Burns B.P."/>
        </authorList>
    </citation>
    <scope>NUCLEOTIDE SEQUENCE</scope>
    <source>
        <strain evidence="2">Rbin_158</strain>
    </source>
</reference>
<feature type="chain" id="PRO_5038592752" description="FlgO domain-containing protein" evidence="1">
    <location>
        <begin position="26"/>
        <end position="368"/>
    </location>
</feature>
<dbReference type="SUPFAM" id="SSF49899">
    <property type="entry name" value="Concanavalin A-like lectins/glucanases"/>
    <property type="match status" value="1"/>
</dbReference>
<dbReference type="GO" id="GO:0030288">
    <property type="term" value="C:outer membrane-bounded periplasmic space"/>
    <property type="evidence" value="ECO:0007669"/>
    <property type="project" value="InterPro"/>
</dbReference>
<evidence type="ECO:0000313" key="3">
    <source>
        <dbReference type="Proteomes" id="UP000649604"/>
    </source>
</evidence>
<dbReference type="Gene3D" id="3.40.50.10610">
    <property type="entry name" value="ABC-type transport auxiliary lipoprotein component"/>
    <property type="match status" value="1"/>
</dbReference>
<dbReference type="EMBL" id="WJJP01000265">
    <property type="protein sequence ID" value="MBD3324606.1"/>
    <property type="molecule type" value="Genomic_DNA"/>
</dbReference>
<evidence type="ECO:0000256" key="1">
    <source>
        <dbReference type="SAM" id="SignalP"/>
    </source>
</evidence>
<proteinExistence type="predicted"/>
<dbReference type="InterPro" id="IPR005534">
    <property type="entry name" value="Curli_assmbl/transp-comp_CsgG"/>
</dbReference>
<sequence length="368" mass="41190">MKTGVGKVFGLFLALIMLFSPVAQGQATHPPRLAVIEFSAAGQELVPPDLNAIVTEWLTTFLVQITPYEVVERQKLETVLQEQSLGQTGLLDADSAARVGEILGVDILITGTLIHLEGMFEVSARLIDATSGAIIKVANVTASEQSELRSQIQELAEIIHRALAGPRTPQEAKFSERFDGDALNQAQWTLGFEEAFDETDEDNTHFSVQDGVLRLTGTYRQNADDRISWLVPNLYGVYQSIEAKIRVREIVGGVSVCVGASWNDYENWADLCSYLEEDYGDIEILLMEEATEEQSSTFQINAQVDQWYTLRLDYTGEHCRYFWNDHLLQTFSLTSPPDHVPDDLEVELGFSLEETRSVVIEIDEIILR</sequence>
<dbReference type="Pfam" id="PF03783">
    <property type="entry name" value="CsgG"/>
    <property type="match status" value="1"/>
</dbReference>
<keyword evidence="1" id="KW-0732">Signal</keyword>
<organism evidence="2 3">
    <name type="scientific">candidate division KSB3 bacterium</name>
    <dbReference type="NCBI Taxonomy" id="2044937"/>
    <lineage>
        <taxon>Bacteria</taxon>
        <taxon>candidate division KSB3</taxon>
    </lineage>
</organism>
<evidence type="ECO:0000313" key="2">
    <source>
        <dbReference type="EMBL" id="MBD3324606.1"/>
    </source>
</evidence>
<name>A0A9D5JVC7_9BACT</name>
<dbReference type="AlphaFoldDB" id="A0A9D5JVC7"/>
<evidence type="ECO:0008006" key="4">
    <source>
        <dbReference type="Google" id="ProtNLM"/>
    </source>
</evidence>